<proteinExistence type="predicted"/>
<reference evidence="2" key="1">
    <citation type="journal article" date="2016" name="Front. Microbiol.">
        <title>Genome Sequence of the Piezophilic, Mesophilic Sulfate-Reducing Bacterium Desulfovibrio indicus J2T.</title>
        <authorList>
            <person name="Cao J."/>
            <person name="Maignien L."/>
            <person name="Shao Z."/>
            <person name="Alain K."/>
            <person name="Jebbar M."/>
        </authorList>
    </citation>
    <scope>NUCLEOTIDE SEQUENCE</scope>
    <source>
        <strain evidence="2">JCM 32048</strain>
    </source>
</reference>
<accession>A0AA37M534</accession>
<keyword evidence="3" id="KW-1185">Reference proteome</keyword>
<dbReference type="Proteomes" id="UP001055286">
    <property type="component" value="Unassembled WGS sequence"/>
</dbReference>
<feature type="transmembrane region" description="Helical" evidence="1">
    <location>
        <begin position="297"/>
        <end position="314"/>
    </location>
</feature>
<evidence type="ECO:0000313" key="2">
    <source>
        <dbReference type="EMBL" id="GJD63248.1"/>
    </source>
</evidence>
<feature type="transmembrane region" description="Helical" evidence="1">
    <location>
        <begin position="220"/>
        <end position="249"/>
    </location>
</feature>
<feature type="transmembrane region" description="Helical" evidence="1">
    <location>
        <begin position="433"/>
        <end position="455"/>
    </location>
</feature>
<feature type="transmembrane region" description="Helical" evidence="1">
    <location>
        <begin position="381"/>
        <end position="401"/>
    </location>
</feature>
<dbReference type="AlphaFoldDB" id="A0AA37M534"/>
<comment type="caution">
    <text evidence="2">The sequence shown here is derived from an EMBL/GenBank/DDBJ whole genome shotgun (WGS) entry which is preliminary data.</text>
</comment>
<feature type="transmembrane region" description="Helical" evidence="1">
    <location>
        <begin position="48"/>
        <end position="70"/>
    </location>
</feature>
<protein>
    <submittedName>
        <fullName evidence="2">Uncharacterized protein</fullName>
    </submittedName>
</protein>
<name>A0AA37M534_9HYPH</name>
<feature type="transmembrane region" description="Helical" evidence="1">
    <location>
        <begin position="164"/>
        <end position="187"/>
    </location>
</feature>
<sequence>MRSGTIRITLKAQDPAMANDSAMLAASLPQARSGPEAAQRSPFERPAIVWLIVLAGAVGFASWSGLGAVLRDLRLPDTDDAMRLVQVRDLLAGQSWFDLAQHRHAGAPPMHWSRLVDAPIAGLILLTRPFAGPALAEGIAAVMWPLLLLGLYAAILYRGVRRAFGWRAAAFALFAGTQAIFVTSLFAPGRIDHHNVQICAILALTVSLARPAPTARDGAFAGALAAVSLAVGLEALPFIAAAGLVLAGFWLRDGRAALPPFLGFGLALGLVAPALFLVQTAPALWSATACDALSPPWLWLTASAAVTAATAAVVPGGRGMGLRLGLLAACGIVAAGGFHVLFPACAAGPFTGMPDLVRREWLARVQEMLPVWQLVRLAPDAVLAGYLPVLIGAVAASLWAWRGRDPGERCLMAATAAVLWLGLALGVPQLRGLYVAGAFVPLVAGPVFDRAVALLRVPEAAPLRRAAALALSLALCGKVWLLVASIWPASAGADTALAAERAAWQSCGDPRAVAALDVLPQGLILARIDLGPSLLLHGHHAVVAAPYHRALPGLAASLDAFRDASALPQVAARVRADYIVACATPAEPGEAPSVADRIGRGEITPPGLEPIPVPDTPLRVWRLAAGAVRG</sequence>
<feature type="transmembrane region" description="Helical" evidence="1">
    <location>
        <begin position="410"/>
        <end position="427"/>
    </location>
</feature>
<reference evidence="2" key="2">
    <citation type="submission" date="2021-08" db="EMBL/GenBank/DDBJ databases">
        <authorList>
            <person name="Tani A."/>
            <person name="Ola A."/>
            <person name="Ogura Y."/>
            <person name="Katsura K."/>
            <person name="Hayashi T."/>
        </authorList>
    </citation>
    <scope>NUCLEOTIDE SEQUENCE</scope>
    <source>
        <strain evidence="2">JCM 32048</strain>
    </source>
</reference>
<dbReference type="EMBL" id="BPQJ01000015">
    <property type="protein sequence ID" value="GJD63248.1"/>
    <property type="molecule type" value="Genomic_DNA"/>
</dbReference>
<keyword evidence="1" id="KW-0472">Membrane</keyword>
<organism evidence="2 3">
    <name type="scientific">Methylobacterium frigidaeris</name>
    <dbReference type="NCBI Taxonomy" id="2038277"/>
    <lineage>
        <taxon>Bacteria</taxon>
        <taxon>Pseudomonadati</taxon>
        <taxon>Pseudomonadota</taxon>
        <taxon>Alphaproteobacteria</taxon>
        <taxon>Hyphomicrobiales</taxon>
        <taxon>Methylobacteriaceae</taxon>
        <taxon>Methylobacterium</taxon>
    </lineage>
</organism>
<evidence type="ECO:0000256" key="1">
    <source>
        <dbReference type="SAM" id="Phobius"/>
    </source>
</evidence>
<keyword evidence="1" id="KW-0812">Transmembrane</keyword>
<feature type="transmembrane region" description="Helical" evidence="1">
    <location>
        <begin position="326"/>
        <end position="350"/>
    </location>
</feature>
<feature type="transmembrane region" description="Helical" evidence="1">
    <location>
        <begin position="261"/>
        <end position="285"/>
    </location>
</feature>
<gene>
    <name evidence="2" type="ORF">MPEAHAMD_3412</name>
</gene>
<evidence type="ECO:0000313" key="3">
    <source>
        <dbReference type="Proteomes" id="UP001055286"/>
    </source>
</evidence>
<feature type="transmembrane region" description="Helical" evidence="1">
    <location>
        <begin position="138"/>
        <end position="157"/>
    </location>
</feature>
<feature type="transmembrane region" description="Helical" evidence="1">
    <location>
        <begin position="467"/>
        <end position="487"/>
    </location>
</feature>
<keyword evidence="1" id="KW-1133">Transmembrane helix</keyword>